<feature type="region of interest" description="Disordered" evidence="1">
    <location>
        <begin position="375"/>
        <end position="396"/>
    </location>
</feature>
<gene>
    <name evidence="2" type="ORF">KGQ19_35690</name>
</gene>
<dbReference type="EMBL" id="JAAFYZ010000176">
    <property type="protein sequence ID" value="MBS2552213.1"/>
    <property type="molecule type" value="Genomic_DNA"/>
</dbReference>
<accession>A0ABS5L1K4</accession>
<feature type="compositionally biased region" description="Basic and acidic residues" evidence="1">
    <location>
        <begin position="447"/>
        <end position="457"/>
    </location>
</feature>
<sequence length="476" mass="51588">MNAPARVLNLLHAARPEDVAPVLSLLSKSELAAGLASDYCDPDLRALPPDRKALRHALLNPRPATEHLLTEHGAAQDAVRLAARAPYQRVLPEGVTPYGRPQADLSRQLRARLAAVLGDEPLRWYGVLATLYGWERSLAELLDLAASRGPAPARPTVRIRHGLRQELFLPGVLLAMAPAAVIAGVLAYDEQGYTSLIEALFTSAPYHPGYFEHALGPAGSDFARERLCAGFAKPLSVAYELLERGVGTEDLTRLTATHGDLALRLRIYHSLAVSEKPWGVSNLGRTKPEQIHALLASATTAEDLLRLITELRPLFQRTPGLAELRLPAYLRLAQLAGPEPVWSAELDFAGSLELMHEGVRASMATGDLAPLVTAADAVEPPGPPPPQPNQGSLTDWPLEDAVCRRLDGRKARWRAVLRLAEDDSASVLDIVQKATGRSVRPAGPDIEDLKQDPKNVKQDPMTPLPDHPRPAKEDSA</sequence>
<evidence type="ECO:0000256" key="1">
    <source>
        <dbReference type="SAM" id="MobiDB-lite"/>
    </source>
</evidence>
<keyword evidence="3" id="KW-1185">Reference proteome</keyword>
<organism evidence="2 3">
    <name type="scientific">Catenulispora pinistramenti</name>
    <dbReference type="NCBI Taxonomy" id="2705254"/>
    <lineage>
        <taxon>Bacteria</taxon>
        <taxon>Bacillati</taxon>
        <taxon>Actinomycetota</taxon>
        <taxon>Actinomycetes</taxon>
        <taxon>Catenulisporales</taxon>
        <taxon>Catenulisporaceae</taxon>
        <taxon>Catenulispora</taxon>
    </lineage>
</organism>
<reference evidence="2 3" key="1">
    <citation type="submission" date="2020-02" db="EMBL/GenBank/DDBJ databases">
        <title>Acidophilic actinobacteria isolated from forest soil.</title>
        <authorList>
            <person name="Golinska P."/>
        </authorList>
    </citation>
    <scope>NUCLEOTIDE SEQUENCE [LARGE SCALE GENOMIC DNA]</scope>
    <source>
        <strain evidence="2 3">NL8</strain>
    </source>
</reference>
<evidence type="ECO:0000313" key="2">
    <source>
        <dbReference type="EMBL" id="MBS2552213.1"/>
    </source>
</evidence>
<feature type="region of interest" description="Disordered" evidence="1">
    <location>
        <begin position="433"/>
        <end position="476"/>
    </location>
</feature>
<dbReference type="Proteomes" id="UP000730482">
    <property type="component" value="Unassembled WGS sequence"/>
</dbReference>
<protein>
    <submittedName>
        <fullName evidence="2">Uncharacterized protein</fullName>
    </submittedName>
</protein>
<proteinExistence type="predicted"/>
<evidence type="ECO:0000313" key="3">
    <source>
        <dbReference type="Proteomes" id="UP000730482"/>
    </source>
</evidence>
<dbReference type="RefSeq" id="WP_212017579.1">
    <property type="nucleotide sequence ID" value="NZ_JAAFYZ010000176.1"/>
</dbReference>
<name>A0ABS5L1K4_9ACTN</name>
<feature type="compositionally biased region" description="Basic and acidic residues" evidence="1">
    <location>
        <begin position="466"/>
        <end position="476"/>
    </location>
</feature>
<comment type="caution">
    <text evidence="2">The sequence shown here is derived from an EMBL/GenBank/DDBJ whole genome shotgun (WGS) entry which is preliminary data.</text>
</comment>